<proteinExistence type="predicted"/>
<dbReference type="AlphaFoldDB" id="A0A3S8RSJ0"/>
<name>A0A3S8RSJ0_9BACL</name>
<accession>A0A3S8RSJ0</accession>
<evidence type="ECO:0000313" key="1">
    <source>
        <dbReference type="EMBL" id="AZK45919.1"/>
    </source>
</evidence>
<dbReference type="RefSeq" id="WP_125082013.1">
    <property type="nucleotide sequence ID" value="NZ_CP034248.1"/>
</dbReference>
<dbReference type="EMBL" id="CP034248">
    <property type="protein sequence ID" value="AZK45919.1"/>
    <property type="molecule type" value="Genomic_DNA"/>
</dbReference>
<evidence type="ECO:0000313" key="2">
    <source>
        <dbReference type="Proteomes" id="UP000273145"/>
    </source>
</evidence>
<dbReference type="NCBIfam" id="NF038110">
    <property type="entry name" value="Lys_methyl_FliB"/>
    <property type="match status" value="1"/>
</dbReference>
<protein>
    <recommendedName>
        <fullName evidence="3">Lysine-N-methylase</fullName>
    </recommendedName>
</protein>
<dbReference type="Proteomes" id="UP000273145">
    <property type="component" value="Chromosome"/>
</dbReference>
<organism evidence="1 2">
    <name type="scientific">Paenibacillus lentus</name>
    <dbReference type="NCBI Taxonomy" id="1338368"/>
    <lineage>
        <taxon>Bacteria</taxon>
        <taxon>Bacillati</taxon>
        <taxon>Bacillota</taxon>
        <taxon>Bacilli</taxon>
        <taxon>Bacillales</taxon>
        <taxon>Paenibacillaceae</taxon>
        <taxon>Paenibacillus</taxon>
    </lineage>
</organism>
<dbReference type="KEGG" id="plen:EIM92_06640"/>
<sequence length="402" mass="47021">MKKKFEVLRPQYMNEFECVGQDCPDTCCAGWKINIDKGTYKKYRKINDKGMALKFREYIKRNDNPSSDDNYSYIKLDNGACGFMDHGLCGVQKKYGEDLLSVACLQYPRKVNIVDQRVELSAKLSCPEVARLALLNTEIMQFDVVEEWMDTRYKLSINLNTAEETWERCFWPIRIFIIEILQNRTLSVPDRLIFLGMLCKRLYAVKELNNELVIHEIINEYKVKMSSPTLKMQLEKLPKTTHIQIKLLKELLLSSRDEHIKYKEYTEKTIKAFLLDSADDNLSIEAFNEGNNQHFTPFVREHSYILENYLVNQVFERLFLFNKGTNILEDYIQLVALYSMVRFQIHGVATYNKRMSPELAVGIIQAFSRVVEHNSLYLKAICDSLKNENSDSWALMVVLIKE</sequence>
<evidence type="ECO:0008006" key="3">
    <source>
        <dbReference type="Google" id="ProtNLM"/>
    </source>
</evidence>
<reference evidence="1 2" key="1">
    <citation type="submission" date="2018-11" db="EMBL/GenBank/DDBJ databases">
        <title>Genome sequencing of Paenibacillus lentus DSM25539(T).</title>
        <authorList>
            <person name="Kook J.-K."/>
            <person name="Park S.-N."/>
            <person name="Lim Y.K."/>
        </authorList>
    </citation>
    <scope>NUCLEOTIDE SEQUENCE [LARGE SCALE GENOMIC DNA]</scope>
    <source>
        <strain evidence="1 2">DSM 25539</strain>
    </source>
</reference>
<gene>
    <name evidence="1" type="ORF">EIM92_06640</name>
</gene>
<keyword evidence="2" id="KW-1185">Reference proteome</keyword>
<dbReference type="OrthoDB" id="86584at2"/>